<organism evidence="9 10">
    <name type="scientific">Arsukibacterium ikkense</name>
    <dbReference type="NCBI Taxonomy" id="336831"/>
    <lineage>
        <taxon>Bacteria</taxon>
        <taxon>Pseudomonadati</taxon>
        <taxon>Pseudomonadota</taxon>
        <taxon>Gammaproteobacteria</taxon>
        <taxon>Chromatiales</taxon>
        <taxon>Chromatiaceae</taxon>
        <taxon>Arsukibacterium</taxon>
    </lineage>
</organism>
<comment type="similarity">
    <text evidence="2">Belongs to the DsbD family.</text>
</comment>
<dbReference type="InterPro" id="IPR003834">
    <property type="entry name" value="Cyt_c_assmbl_TM_dom"/>
</dbReference>
<keyword evidence="6 7" id="KW-0472">Membrane</keyword>
<keyword evidence="3 7" id="KW-0812">Transmembrane</keyword>
<accession>A0A0M2V4V9</accession>
<evidence type="ECO:0000259" key="8">
    <source>
        <dbReference type="Pfam" id="PF02683"/>
    </source>
</evidence>
<evidence type="ECO:0000256" key="1">
    <source>
        <dbReference type="ARBA" id="ARBA00004141"/>
    </source>
</evidence>
<feature type="transmembrane region" description="Helical" evidence="7">
    <location>
        <begin position="194"/>
        <end position="214"/>
    </location>
</feature>
<keyword evidence="10" id="KW-1185">Reference proteome</keyword>
<feature type="transmembrane region" description="Helical" evidence="7">
    <location>
        <begin position="125"/>
        <end position="150"/>
    </location>
</feature>
<keyword evidence="4" id="KW-0201">Cytochrome c-type biogenesis</keyword>
<comment type="subcellular location">
    <subcellularLocation>
        <location evidence="1">Membrane</location>
        <topology evidence="1">Multi-pass membrane protein</topology>
    </subcellularLocation>
</comment>
<evidence type="ECO:0000256" key="3">
    <source>
        <dbReference type="ARBA" id="ARBA00022692"/>
    </source>
</evidence>
<name>A0A0M2V4V9_9GAMM</name>
<dbReference type="GO" id="GO:0016020">
    <property type="term" value="C:membrane"/>
    <property type="evidence" value="ECO:0007669"/>
    <property type="project" value="UniProtKB-SubCell"/>
</dbReference>
<protein>
    <submittedName>
        <fullName evidence="9">Cytochrome C biogenesis protein</fullName>
    </submittedName>
</protein>
<evidence type="ECO:0000313" key="9">
    <source>
        <dbReference type="EMBL" id="KKO44670.1"/>
    </source>
</evidence>
<dbReference type="RefSeq" id="WP_046558342.1">
    <property type="nucleotide sequence ID" value="NZ_LAHO01000014.1"/>
</dbReference>
<dbReference type="OrthoDB" id="9811352at2"/>
<dbReference type="GO" id="GO:0017004">
    <property type="term" value="P:cytochrome complex assembly"/>
    <property type="evidence" value="ECO:0007669"/>
    <property type="project" value="UniProtKB-KW"/>
</dbReference>
<dbReference type="EMBL" id="LAHO01000014">
    <property type="protein sequence ID" value="KKO44670.1"/>
    <property type="molecule type" value="Genomic_DNA"/>
</dbReference>
<proteinExistence type="inferred from homology"/>
<keyword evidence="5 7" id="KW-1133">Transmembrane helix</keyword>
<evidence type="ECO:0000256" key="2">
    <source>
        <dbReference type="ARBA" id="ARBA00006143"/>
    </source>
</evidence>
<evidence type="ECO:0000256" key="5">
    <source>
        <dbReference type="ARBA" id="ARBA00022989"/>
    </source>
</evidence>
<dbReference type="Pfam" id="PF02683">
    <property type="entry name" value="DsbD_TM"/>
    <property type="match status" value="1"/>
</dbReference>
<feature type="domain" description="Cytochrome C biogenesis protein transmembrane" evidence="8">
    <location>
        <begin position="5"/>
        <end position="211"/>
    </location>
</feature>
<feature type="transmembrane region" description="Helical" evidence="7">
    <location>
        <begin position="162"/>
        <end position="182"/>
    </location>
</feature>
<evidence type="ECO:0000256" key="4">
    <source>
        <dbReference type="ARBA" id="ARBA00022748"/>
    </source>
</evidence>
<dbReference type="Proteomes" id="UP000034228">
    <property type="component" value="Unassembled WGS sequence"/>
</dbReference>
<comment type="caution">
    <text evidence="9">The sequence shown here is derived from an EMBL/GenBank/DDBJ whole genome shotgun (WGS) entry which is preliminary data.</text>
</comment>
<feature type="transmembrane region" description="Helical" evidence="7">
    <location>
        <begin position="76"/>
        <end position="93"/>
    </location>
</feature>
<dbReference type="PATRIC" id="fig|336831.14.peg.1433"/>
<gene>
    <name evidence="9" type="ORF">WG68_14040</name>
</gene>
<dbReference type="AlphaFoldDB" id="A0A0M2V4V9"/>
<reference evidence="9 10" key="1">
    <citation type="submission" date="2015-03" db="EMBL/GenBank/DDBJ databases">
        <title>Draft genome sequences of two protease-producing strains of Arsukibacterium isolated from two cold and alkaline environments.</title>
        <authorList>
            <person name="Lylloff J.E."/>
            <person name="Skov L.B."/>
            <person name="Jepsen M."/>
            <person name="Hallin P.F."/>
            <person name="Sorensen S.J."/>
            <person name="Stougaard P."/>
            <person name="Glaring M.A."/>
        </authorList>
    </citation>
    <scope>NUCLEOTIDE SEQUENCE [LARGE SCALE GENOMIC DNA]</scope>
    <source>
        <strain evidence="9 10">GCM72</strain>
    </source>
</reference>
<sequence length="233" mass="24269">MEFTAIPLALLAGLLSLLSPCVLPMIPAVTASAMRASKTGVWFLAAGLALTFALGGSLLTYLLLSAGLSPDVMRTFAAGFMLLMGMVLVVPWLNQQFTLLLSRLTSRLPSGGQVADSSDSPAFQFVIGGSLGLVWLPCVGPTLGAAIALASTGDSMLMSFTVMLAFGLGTALPLVALGYAAGAKLNTLRASGKIGRLLLGYALLLIALMIFSGFDKVLEIWAIEFLPDWVTVI</sequence>
<evidence type="ECO:0000313" key="10">
    <source>
        <dbReference type="Proteomes" id="UP000034228"/>
    </source>
</evidence>
<evidence type="ECO:0000256" key="6">
    <source>
        <dbReference type="ARBA" id="ARBA00023136"/>
    </source>
</evidence>
<feature type="transmembrane region" description="Helical" evidence="7">
    <location>
        <begin position="41"/>
        <end position="64"/>
    </location>
</feature>
<evidence type="ECO:0000256" key="7">
    <source>
        <dbReference type="SAM" id="Phobius"/>
    </source>
</evidence>
<dbReference type="InterPro" id="IPR051790">
    <property type="entry name" value="Cytochrome_c-biogenesis_DsbD"/>
</dbReference>
<dbReference type="PANTHER" id="PTHR31272">
    <property type="entry name" value="CYTOCHROME C-TYPE BIOGENESIS PROTEIN HI_1454-RELATED"/>
    <property type="match status" value="1"/>
</dbReference>
<dbReference type="PANTHER" id="PTHR31272:SF9">
    <property type="entry name" value="BLL1027 PROTEIN"/>
    <property type="match status" value="1"/>
</dbReference>
<dbReference type="STRING" id="336831.WG68_14040"/>